<evidence type="ECO:0000313" key="2">
    <source>
        <dbReference type="Proteomes" id="UP000231644"/>
    </source>
</evidence>
<dbReference type="InterPro" id="IPR010845">
    <property type="entry name" value="FlaF"/>
</dbReference>
<name>A0A1I1PXU8_9RHOB</name>
<proteinExistence type="predicted"/>
<dbReference type="EMBL" id="FOLX01000002">
    <property type="protein sequence ID" value="SFD14704.1"/>
    <property type="molecule type" value="Genomic_DNA"/>
</dbReference>
<sequence>MSIAAYKRTIRESESPRQIERRVFLRVTGEMEKHTAEFDGATKKLVRSELLAKGLRGVVAENLKLWSTIKHDLSQPENGLPIQLKAGLISLALFVERQTAIVLGGGAGLGTLVTINQSLIAGLSGAQPGPRG</sequence>
<dbReference type="RefSeq" id="WP_093454695.1">
    <property type="nucleotide sequence ID" value="NZ_BAABWI010000007.1"/>
</dbReference>
<dbReference type="STRING" id="517719.SAMN05421762_3365"/>
<reference evidence="1 2" key="1">
    <citation type="submission" date="2016-10" db="EMBL/GenBank/DDBJ databases">
        <authorList>
            <person name="de Groot N.N."/>
        </authorList>
    </citation>
    <scope>NUCLEOTIDE SEQUENCE [LARGE SCALE GENOMIC DNA]</scope>
    <source>
        <strain evidence="1 2">DSM 29619</strain>
    </source>
</reference>
<gene>
    <name evidence="1" type="ORF">SAMN05421762_3365</name>
</gene>
<protein>
    <submittedName>
        <fullName evidence="1">Flagellar protein FlaF</fullName>
    </submittedName>
</protein>
<keyword evidence="2" id="KW-1185">Reference proteome</keyword>
<dbReference type="Proteomes" id="UP000231644">
    <property type="component" value="Unassembled WGS sequence"/>
</dbReference>
<dbReference type="OrthoDB" id="9808944at2"/>
<keyword evidence="1" id="KW-0966">Cell projection</keyword>
<dbReference type="AlphaFoldDB" id="A0A1I1PXU8"/>
<organism evidence="1 2">
    <name type="scientific">Pseudooceanicola nitratireducens</name>
    <dbReference type="NCBI Taxonomy" id="517719"/>
    <lineage>
        <taxon>Bacteria</taxon>
        <taxon>Pseudomonadati</taxon>
        <taxon>Pseudomonadota</taxon>
        <taxon>Alphaproteobacteria</taxon>
        <taxon>Rhodobacterales</taxon>
        <taxon>Paracoccaceae</taxon>
        <taxon>Pseudooceanicola</taxon>
    </lineage>
</organism>
<dbReference type="Pfam" id="PF07309">
    <property type="entry name" value="FlaF"/>
    <property type="match status" value="1"/>
</dbReference>
<keyword evidence="1" id="KW-0969">Cilium</keyword>
<keyword evidence="1" id="KW-0282">Flagellum</keyword>
<dbReference type="GO" id="GO:0044781">
    <property type="term" value="P:bacterial-type flagellum organization"/>
    <property type="evidence" value="ECO:0007669"/>
    <property type="project" value="InterPro"/>
</dbReference>
<evidence type="ECO:0000313" key="1">
    <source>
        <dbReference type="EMBL" id="SFD14704.1"/>
    </source>
</evidence>
<accession>A0A1I1PXU8</accession>